<feature type="transmembrane region" description="Helical" evidence="1">
    <location>
        <begin position="28"/>
        <end position="46"/>
    </location>
</feature>
<name>A0A100XB76_MYCTH</name>
<dbReference type="OMA" id="WAPMGGW"/>
<feature type="transmembrane region" description="Helical" evidence="1">
    <location>
        <begin position="5"/>
        <end position="22"/>
    </location>
</feature>
<dbReference type="NCBIfam" id="NF008528">
    <property type="entry name" value="PRK11463.1-2"/>
    <property type="match status" value="1"/>
</dbReference>
<evidence type="ECO:0000256" key="1">
    <source>
        <dbReference type="SAM" id="Phobius"/>
    </source>
</evidence>
<dbReference type="Pfam" id="PF04186">
    <property type="entry name" value="FxsA"/>
    <property type="match status" value="1"/>
</dbReference>
<dbReference type="PANTHER" id="PTHR35335:SF1">
    <property type="entry name" value="UPF0716 PROTEIN FXSA"/>
    <property type="match status" value="1"/>
</dbReference>
<gene>
    <name evidence="2" type="ORF">RMCT_0185</name>
</gene>
<accession>A0A100XB76</accession>
<organism evidence="2 3">
    <name type="scientific">Mycolicibacterium thermoresistibile</name>
    <name type="common">Mycobacterium thermoresistibile</name>
    <dbReference type="NCBI Taxonomy" id="1797"/>
    <lineage>
        <taxon>Bacteria</taxon>
        <taxon>Bacillati</taxon>
        <taxon>Actinomycetota</taxon>
        <taxon>Actinomycetes</taxon>
        <taxon>Mycobacteriales</taxon>
        <taxon>Mycobacteriaceae</taxon>
        <taxon>Mycolicibacterium</taxon>
    </lineage>
</organism>
<dbReference type="STRING" id="1797.RMCT_0185"/>
<dbReference type="EMBL" id="BCTB01000002">
    <property type="protein sequence ID" value="GAT13213.1"/>
    <property type="molecule type" value="Genomic_DNA"/>
</dbReference>
<dbReference type="RefSeq" id="WP_003923764.1">
    <property type="nucleotide sequence ID" value="NZ_BCTB01000002.1"/>
</dbReference>
<feature type="transmembrane region" description="Helical" evidence="1">
    <location>
        <begin position="79"/>
        <end position="104"/>
    </location>
</feature>
<reference evidence="2 3" key="1">
    <citation type="journal article" date="2016" name="Genome Announc.">
        <title>Draft Genome Sequences of Five Rapidly Growing Mycobacterium Species, M. thermoresistibile, M. fortuitum subsp. acetamidolyticum, M. canariasense, M. brisbanense, and M. novocastrense.</title>
        <authorList>
            <person name="Katahira K."/>
            <person name="Ogura Y."/>
            <person name="Gotoh Y."/>
            <person name="Hayashi T."/>
        </authorList>
    </citation>
    <scope>NUCLEOTIDE SEQUENCE [LARGE SCALE GENOMIC DNA]</scope>
    <source>
        <strain evidence="2 3">JCM6362</strain>
    </source>
</reference>
<keyword evidence="1" id="KW-0812">Transmembrane</keyword>
<keyword evidence="1" id="KW-0472">Membrane</keyword>
<dbReference type="GO" id="GO:0016020">
    <property type="term" value="C:membrane"/>
    <property type="evidence" value="ECO:0007669"/>
    <property type="project" value="InterPro"/>
</dbReference>
<dbReference type="PANTHER" id="PTHR35335">
    <property type="entry name" value="UPF0716 PROTEIN FXSA"/>
    <property type="match status" value="1"/>
</dbReference>
<evidence type="ECO:0000313" key="3">
    <source>
        <dbReference type="Proteomes" id="UP000069654"/>
    </source>
</evidence>
<sequence length="181" mass="18706">MAQRLFLLYAVVELAVFIAMVTTVGFGWAVLAVLVAFLLGLVLAGAQVTRQLRELRSTLAGAAPPGRLGSPLGAATDSLMVAAGTVLVVVPGLASSVLGALLLAPPTRAVLRPAITAVAARRISRHLPLITVAGHRAGRPGYIDGEVIDAHVVEHVTDTVTDTDVAGTVIDADQPRLPRTD</sequence>
<dbReference type="InterPro" id="IPR007313">
    <property type="entry name" value="FxsA"/>
</dbReference>
<comment type="caution">
    <text evidence="2">The sequence shown here is derived from an EMBL/GenBank/DDBJ whole genome shotgun (WGS) entry which is preliminary data.</text>
</comment>
<dbReference type="AlphaFoldDB" id="A0A100XB76"/>
<reference evidence="3" key="2">
    <citation type="submission" date="2016-02" db="EMBL/GenBank/DDBJ databases">
        <title>Draft genome sequence of five rapidly growing Mycobacterium species.</title>
        <authorList>
            <person name="Katahira K."/>
            <person name="Gotou Y."/>
            <person name="Iida K."/>
            <person name="Ogura Y."/>
            <person name="Hayashi T."/>
        </authorList>
    </citation>
    <scope>NUCLEOTIDE SEQUENCE [LARGE SCALE GENOMIC DNA]</scope>
    <source>
        <strain evidence="3">JCM6362</strain>
    </source>
</reference>
<dbReference type="OrthoDB" id="4641426at2"/>
<evidence type="ECO:0000313" key="2">
    <source>
        <dbReference type="EMBL" id="GAT13213.1"/>
    </source>
</evidence>
<keyword evidence="1" id="KW-1133">Transmembrane helix</keyword>
<dbReference type="Proteomes" id="UP000069654">
    <property type="component" value="Unassembled WGS sequence"/>
</dbReference>
<protein>
    <submittedName>
        <fullName evidence="2">Phage T7 F exclusion suppressor FxsA</fullName>
    </submittedName>
</protein>
<proteinExistence type="predicted"/>